<evidence type="ECO:0000313" key="10">
    <source>
        <dbReference type="Proteomes" id="UP000290037"/>
    </source>
</evidence>
<proteinExistence type="predicted"/>
<dbReference type="InterPro" id="IPR007452">
    <property type="entry name" value="TamB_C"/>
</dbReference>
<dbReference type="STRING" id="573501.SAMN04487999_1537"/>
<keyword evidence="10" id="KW-1185">Reference proteome</keyword>
<evidence type="ECO:0000256" key="1">
    <source>
        <dbReference type="ARBA" id="ARBA00004167"/>
    </source>
</evidence>
<dbReference type="PANTHER" id="PTHR36985">
    <property type="entry name" value="TRANSLOCATION AND ASSEMBLY MODULE SUBUNIT TAMB"/>
    <property type="match status" value="1"/>
</dbReference>
<organism evidence="8 9">
    <name type="scientific">Leeuwenhoekiella palythoae</name>
    <dbReference type="NCBI Taxonomy" id="573501"/>
    <lineage>
        <taxon>Bacteria</taxon>
        <taxon>Pseudomonadati</taxon>
        <taxon>Bacteroidota</taxon>
        <taxon>Flavobacteriia</taxon>
        <taxon>Flavobacteriales</taxon>
        <taxon>Flavobacteriaceae</taxon>
        <taxon>Leeuwenhoekiella</taxon>
    </lineage>
</organism>
<dbReference type="PANTHER" id="PTHR36985:SF1">
    <property type="entry name" value="TRANSLOCATION AND ASSEMBLY MODULE SUBUNIT TAMB"/>
    <property type="match status" value="1"/>
</dbReference>
<dbReference type="Proteomes" id="UP000184240">
    <property type="component" value="Unassembled WGS sequence"/>
</dbReference>
<dbReference type="EMBL" id="FQXT01000003">
    <property type="protein sequence ID" value="SHH99869.1"/>
    <property type="molecule type" value="Genomic_DNA"/>
</dbReference>
<dbReference type="Pfam" id="PF04357">
    <property type="entry name" value="TamB"/>
    <property type="match status" value="1"/>
</dbReference>
<feature type="transmembrane region" description="Helical" evidence="5">
    <location>
        <begin position="12"/>
        <end position="34"/>
    </location>
</feature>
<keyword evidence="4 5" id="KW-0472">Membrane</keyword>
<dbReference type="GO" id="GO:0009306">
    <property type="term" value="P:protein secretion"/>
    <property type="evidence" value="ECO:0007669"/>
    <property type="project" value="InterPro"/>
</dbReference>
<protein>
    <recommendedName>
        <fullName evidence="6">Translocation and assembly module TamB C-terminal domain-containing protein</fullName>
    </recommendedName>
</protein>
<dbReference type="RefSeq" id="WP_072981960.1">
    <property type="nucleotide sequence ID" value="NZ_FQXT01000003.1"/>
</dbReference>
<reference evidence="7 10" key="3">
    <citation type="submission" date="2018-07" db="EMBL/GenBank/DDBJ databases">
        <title>Leeuwenhoekiella genomics.</title>
        <authorList>
            <person name="Tahon G."/>
            <person name="Willems A."/>
        </authorList>
    </citation>
    <scope>NUCLEOTIDE SEQUENCE [LARGE SCALE GENOMIC DNA]</scope>
    <source>
        <strain evidence="7 10">LMG 24856</strain>
    </source>
</reference>
<keyword evidence="2 5" id="KW-0812">Transmembrane</keyword>
<evidence type="ECO:0000256" key="2">
    <source>
        <dbReference type="ARBA" id="ARBA00022692"/>
    </source>
</evidence>
<comment type="subcellular location">
    <subcellularLocation>
        <location evidence="1">Membrane</location>
        <topology evidence="1">Single-pass membrane protein</topology>
    </subcellularLocation>
</comment>
<dbReference type="GO" id="GO:0005886">
    <property type="term" value="C:plasma membrane"/>
    <property type="evidence" value="ECO:0007669"/>
    <property type="project" value="InterPro"/>
</dbReference>
<keyword evidence="3 5" id="KW-1133">Transmembrane helix</keyword>
<evidence type="ECO:0000256" key="3">
    <source>
        <dbReference type="ARBA" id="ARBA00022989"/>
    </source>
</evidence>
<evidence type="ECO:0000259" key="6">
    <source>
        <dbReference type="Pfam" id="PF04357"/>
    </source>
</evidence>
<feature type="domain" description="Translocation and assembly module TamB C-terminal" evidence="6">
    <location>
        <begin position="1184"/>
        <end position="1641"/>
    </location>
</feature>
<evidence type="ECO:0000256" key="5">
    <source>
        <dbReference type="SAM" id="Phobius"/>
    </source>
</evidence>
<accession>A0A1M5XJE4</accession>
<evidence type="ECO:0000313" key="8">
    <source>
        <dbReference type="EMBL" id="SHH99869.1"/>
    </source>
</evidence>
<dbReference type="EMBL" id="QOVN01000002">
    <property type="protein sequence ID" value="RXG30082.1"/>
    <property type="molecule type" value="Genomic_DNA"/>
</dbReference>
<dbReference type="OrthoDB" id="9811276at2"/>
<sequence>MSKKSKKILLKILKILGKIIGVLLLLVILLVLFVRSPWGQGIIVDKAVNYVKDKINTEVRIDKLFVTFNGNISLDGLYLEDTQGDTLVFSKHLEAEIPLWSVITGGPISVDDVTWEGVRANVVRKDSITGYNYQFLIDAFAATDTTSVQPTPTAQDTTALQLNLGTFDFKDIQLNYADQVTGMQANLNLGALEVQMRETNLDDMLLDIGDVRLANTKVVYKQTKPIAPSADTTEVPLPILRIGELVVEDVTFDYASTPDGIAADGTLAVLETHIPQIDLKNKVIEVEDFLLKNSVVNLALQTVVKQEAPAETLPETSQELWPPFTVAVGEINLENNAIQYTLDGAQPSAGRFNPNAIVLSALNLNLEGINLKDQNLEAHVTRADFKEVSGMNLDELAFDLHVSDTRLDLDNIAFQLNQNALAGTLQLDYSSLNAFIEEPGSAALKLNIPQLTLNLNTLFKFSPELRANEYLATLSKRPLRGSLNLSGKLDAIDLKPTRINWGNQTSLAVQGSIYNASTPENLSYNLPVYTVKSAKQDLGRFVDEQALGVQFPEKVTLQGSLKGTTTRAATKSVLTTTDGIVRLDGNASFGDTLEFKGDVSAQQVNLGKLLQNEQLGFVELQLQAEGAGNSINTLDATVNATIDSIQLNNYTFKDLGINGAFKSGTGDLKTAYKDENLNMTLDARVILDSVASQAAINLDLIGADLQALGLTEQNIKAALTLQGTFKGDPEDYEIQTQINEGVAVYDDRAYQLGDLDISAYVKPDTTSLAISNRILNLDLESNANPQQVITSVQNHFKRYLQKNPVLDSIQDPVLMKITGTVHQAPILGEVFIPNLRELDTVDISVDFDEYKRTLNADIQLPYINYNGYTIDSLALKMVSNKENMDFGFGLKELIAGPVDMQDTRIGGRVTNSKMYIDFLSMHDKEKLVHVLYKIALEEDNIKIQIDPDDFILNKKPWEINPNNSVTLTKTNTIFEDFEMSYNNQRITAGNNLQGISKEHLGINFENFKLANIMSLLNPDAALARGKLSGQFAVEDPYTSPGMVLDLNIKDFEVLETNMGVLTAQGNSISNSGYDFQMAIKEGVADLDLKGNYTANEMAAQIDLNLDLNRFDVAALEKLSFGELSNAEGTISGAMKLAGTTAEPRYEGAFQFDNAKFEVTKLNASFLLKNEELNLNNEGVTFNNLRVEDENANPIVVNGSIGTESFVNPTFDLDLKATNFKAINSTKDDFDLVYGTAVFDADAQITGDLNLPKVTLDLTVNSNTDVTYVLPPSEVQIESKEGVVLFVNKENPDAILTNNEEDSYTVSGFTIDANFGIEKGAVFNLVIDEQTGDNFQVSGTGDFEFDMYPNGRMTLSGRYDVTDGHYEMSLYNLVNRRFELAPDSRITWSGDPFDADLDIKAYYSVETSASGLMASQTSGADISTQMQYRQEVPFQVYININGELMQPIISFNLDIPEGSRGAVGGQVYSRVQQLNQQENELNKQVFSLLVLNRFFPTSSSDGSSGGTAAIARDNLNDAISDQLNMFSDKLLGDTGFNLNFGLDSYTDYQGSAPTDRTTLDIAAQKSLFNDRVVVSVGSAVDLQGSGNTDSGNAPVVGNVSIEYLLTEDGRYRLRGYRSSQFENIIDGQIIVNGISLQFTREFNKFTELWQSMFPAKTEEEEDTNE</sequence>
<evidence type="ECO:0000256" key="4">
    <source>
        <dbReference type="ARBA" id="ARBA00023136"/>
    </source>
</evidence>
<gene>
    <name evidence="7" type="ORF">DSM01_831</name>
    <name evidence="8" type="ORF">SAMN04487999_1537</name>
</gene>
<reference evidence="8" key="2">
    <citation type="submission" date="2016-11" db="EMBL/GenBank/DDBJ databases">
        <authorList>
            <person name="Jaros S."/>
            <person name="Januszkiewicz K."/>
            <person name="Wedrychowicz H."/>
        </authorList>
    </citation>
    <scope>NUCLEOTIDE SEQUENCE [LARGE SCALE GENOMIC DNA]</scope>
    <source>
        <strain evidence="8">DSM 19859</strain>
    </source>
</reference>
<reference evidence="9" key="1">
    <citation type="submission" date="2016-11" db="EMBL/GenBank/DDBJ databases">
        <authorList>
            <person name="Varghese N."/>
            <person name="Submissions S."/>
        </authorList>
    </citation>
    <scope>NUCLEOTIDE SEQUENCE [LARGE SCALE GENOMIC DNA]</scope>
    <source>
        <strain evidence="9">DSM 19859</strain>
    </source>
</reference>
<dbReference type="Proteomes" id="UP000290037">
    <property type="component" value="Unassembled WGS sequence"/>
</dbReference>
<name>A0A1M5XJE4_9FLAO</name>
<evidence type="ECO:0000313" key="9">
    <source>
        <dbReference type="Proteomes" id="UP000184240"/>
    </source>
</evidence>
<evidence type="ECO:0000313" key="7">
    <source>
        <dbReference type="EMBL" id="RXG30082.1"/>
    </source>
</evidence>